<organism evidence="2 3">
    <name type="scientific">Thalassiosira oceanica</name>
    <name type="common">Marine diatom</name>
    <dbReference type="NCBI Taxonomy" id="159749"/>
    <lineage>
        <taxon>Eukaryota</taxon>
        <taxon>Sar</taxon>
        <taxon>Stramenopiles</taxon>
        <taxon>Ochrophyta</taxon>
        <taxon>Bacillariophyta</taxon>
        <taxon>Coscinodiscophyceae</taxon>
        <taxon>Thalassiosirophycidae</taxon>
        <taxon>Thalassiosirales</taxon>
        <taxon>Thalassiosiraceae</taxon>
        <taxon>Thalassiosira</taxon>
    </lineage>
</organism>
<dbReference type="Proteomes" id="UP000266841">
    <property type="component" value="Unassembled WGS sequence"/>
</dbReference>
<evidence type="ECO:0000313" key="3">
    <source>
        <dbReference type="Proteomes" id="UP000266841"/>
    </source>
</evidence>
<reference evidence="2 3" key="1">
    <citation type="journal article" date="2012" name="Genome Biol.">
        <title>Genome and low-iron response of an oceanic diatom adapted to chronic iron limitation.</title>
        <authorList>
            <person name="Lommer M."/>
            <person name="Specht M."/>
            <person name="Roy A.S."/>
            <person name="Kraemer L."/>
            <person name="Andreson R."/>
            <person name="Gutowska M.A."/>
            <person name="Wolf J."/>
            <person name="Bergner S.V."/>
            <person name="Schilhabel M.B."/>
            <person name="Klostermeier U.C."/>
            <person name="Beiko R.G."/>
            <person name="Rosenstiel P."/>
            <person name="Hippler M."/>
            <person name="Laroche J."/>
        </authorList>
    </citation>
    <scope>NUCLEOTIDE SEQUENCE [LARGE SCALE GENOMIC DNA]</scope>
    <source>
        <strain evidence="2 3">CCMP1005</strain>
    </source>
</reference>
<sequence>MIAAEGGGCIPIGGPIKTIVPRRIECWFPRAGRTSAWISASAGGGTARSSPRLRTSEGTISPTRSHIQTVVLLPPRPTTGRCESRPACPQRLACEGHLAKILRIEQGSQVKRDVGIEQCRLNGRNLLPLRGVAGTGHPWNVGSLVWVLSLSWSAARLVLGGPGRLAVGGPSGSEAGARGSAPGPTTQRNGRTRKLGVWATSTEEARSK</sequence>
<comment type="caution">
    <text evidence="2">The sequence shown here is derived from an EMBL/GenBank/DDBJ whole genome shotgun (WGS) entry which is preliminary data.</text>
</comment>
<feature type="region of interest" description="Disordered" evidence="1">
    <location>
        <begin position="40"/>
        <end position="60"/>
    </location>
</feature>
<feature type="non-terminal residue" evidence="2">
    <location>
        <position position="208"/>
    </location>
</feature>
<evidence type="ECO:0000313" key="2">
    <source>
        <dbReference type="EMBL" id="EJK67435.1"/>
    </source>
</evidence>
<proteinExistence type="predicted"/>
<name>K0SQ18_THAOC</name>
<dbReference type="AlphaFoldDB" id="K0SQ18"/>
<evidence type="ECO:0000256" key="1">
    <source>
        <dbReference type="SAM" id="MobiDB-lite"/>
    </source>
</evidence>
<accession>K0SQ18</accession>
<keyword evidence="3" id="KW-1185">Reference proteome</keyword>
<dbReference type="EMBL" id="AGNL01013107">
    <property type="protein sequence ID" value="EJK67435.1"/>
    <property type="molecule type" value="Genomic_DNA"/>
</dbReference>
<protein>
    <submittedName>
        <fullName evidence="2">Uncharacterized protein</fullName>
    </submittedName>
</protein>
<feature type="region of interest" description="Disordered" evidence="1">
    <location>
        <begin position="169"/>
        <end position="208"/>
    </location>
</feature>
<gene>
    <name evidence="2" type="ORF">THAOC_11530</name>
</gene>